<dbReference type="GO" id="GO:0005886">
    <property type="term" value="C:plasma membrane"/>
    <property type="evidence" value="ECO:0007669"/>
    <property type="project" value="UniProtKB-SubCell"/>
</dbReference>
<name>A0AA86MI15_9BURK</name>
<feature type="transmembrane region" description="Helical" evidence="6">
    <location>
        <begin position="21"/>
        <end position="39"/>
    </location>
</feature>
<protein>
    <submittedName>
        <fullName evidence="8">RDD family protein</fullName>
    </submittedName>
</protein>
<feature type="transmembrane region" description="Helical" evidence="6">
    <location>
        <begin position="54"/>
        <end position="71"/>
    </location>
</feature>
<accession>A0AA86MI15</accession>
<evidence type="ECO:0000313" key="8">
    <source>
        <dbReference type="EMBL" id="BET25722.1"/>
    </source>
</evidence>
<evidence type="ECO:0000256" key="2">
    <source>
        <dbReference type="ARBA" id="ARBA00022475"/>
    </source>
</evidence>
<dbReference type="EMBL" id="AP028947">
    <property type="protein sequence ID" value="BET25722.1"/>
    <property type="molecule type" value="Genomic_DNA"/>
</dbReference>
<keyword evidence="4 6" id="KW-1133">Transmembrane helix</keyword>
<reference evidence="8 9" key="1">
    <citation type="submission" date="2023-10" db="EMBL/GenBank/DDBJ databases">
        <title>Complete Genome Sequence of Limnobacter thiooxidans CS-K2T, Isolated from freshwater lake sediments in Bavaria, Germany.</title>
        <authorList>
            <person name="Naruki M."/>
            <person name="Watanabe A."/>
            <person name="Warashina T."/>
            <person name="Morita T."/>
            <person name="Arakawa K."/>
        </authorList>
    </citation>
    <scope>NUCLEOTIDE SEQUENCE [LARGE SCALE GENOMIC DNA]</scope>
    <source>
        <strain evidence="8 9">CS-K2</strain>
    </source>
</reference>
<evidence type="ECO:0000256" key="3">
    <source>
        <dbReference type="ARBA" id="ARBA00022692"/>
    </source>
</evidence>
<organism evidence="8 9">
    <name type="scientific">Limnobacter thiooxidans</name>
    <dbReference type="NCBI Taxonomy" id="131080"/>
    <lineage>
        <taxon>Bacteria</taxon>
        <taxon>Pseudomonadati</taxon>
        <taxon>Pseudomonadota</taxon>
        <taxon>Betaproteobacteria</taxon>
        <taxon>Burkholderiales</taxon>
        <taxon>Burkholderiaceae</taxon>
        <taxon>Limnobacter</taxon>
    </lineage>
</organism>
<dbReference type="Pfam" id="PF06271">
    <property type="entry name" value="RDD"/>
    <property type="match status" value="1"/>
</dbReference>
<feature type="transmembrane region" description="Helical" evidence="6">
    <location>
        <begin position="101"/>
        <end position="122"/>
    </location>
</feature>
<evidence type="ECO:0000256" key="6">
    <source>
        <dbReference type="SAM" id="Phobius"/>
    </source>
</evidence>
<keyword evidence="5 6" id="KW-0472">Membrane</keyword>
<dbReference type="InterPro" id="IPR010432">
    <property type="entry name" value="RDD"/>
</dbReference>
<dbReference type="PANTHER" id="PTHR36115">
    <property type="entry name" value="PROLINE-RICH ANTIGEN HOMOLOG-RELATED"/>
    <property type="match status" value="1"/>
</dbReference>
<evidence type="ECO:0000256" key="1">
    <source>
        <dbReference type="ARBA" id="ARBA00004651"/>
    </source>
</evidence>
<comment type="subcellular location">
    <subcellularLocation>
        <location evidence="1">Cell membrane</location>
        <topology evidence="1">Multi-pass membrane protein</topology>
    </subcellularLocation>
</comment>
<dbReference type="KEGG" id="lto:RGQ30_12230"/>
<evidence type="ECO:0000256" key="5">
    <source>
        <dbReference type="ARBA" id="ARBA00023136"/>
    </source>
</evidence>
<feature type="domain" description="RDD" evidence="7">
    <location>
        <begin position="13"/>
        <end position="134"/>
    </location>
</feature>
<gene>
    <name evidence="8" type="ORF">RGQ30_12230</name>
</gene>
<keyword evidence="3 6" id="KW-0812">Transmembrane</keyword>
<evidence type="ECO:0000256" key="4">
    <source>
        <dbReference type="ARBA" id="ARBA00022989"/>
    </source>
</evidence>
<dbReference type="InterPro" id="IPR051791">
    <property type="entry name" value="Pra-immunoreactive"/>
</dbReference>
<dbReference type="PANTHER" id="PTHR36115:SF10">
    <property type="entry name" value="RDD DOMAIN-CONTAINING PROTEIN"/>
    <property type="match status" value="1"/>
</dbReference>
<dbReference type="RefSeq" id="WP_130556744.1">
    <property type="nucleotide sequence ID" value="NZ_AP028947.1"/>
</dbReference>
<keyword evidence="9" id="KW-1185">Reference proteome</keyword>
<evidence type="ECO:0000259" key="7">
    <source>
        <dbReference type="Pfam" id="PF06271"/>
    </source>
</evidence>
<sequence length="155" mass="18536">MERLLDNGLISPSRKRRLASMLYESMLLFGVLFIAGYIFDTLTQSRHALYLREARQWWFFLVLGIYFVWFWRHGGQTLAMKTWHIRLVKEDGSKVGWMQSVLRYVLCWLFNLTGIAFIYSFFDKNGQFPQDRLCKTLLVSTKPRERGIEEVMRHE</sequence>
<dbReference type="Proteomes" id="UP001329151">
    <property type="component" value="Chromosome"/>
</dbReference>
<proteinExistence type="predicted"/>
<evidence type="ECO:0000313" key="9">
    <source>
        <dbReference type="Proteomes" id="UP001329151"/>
    </source>
</evidence>
<keyword evidence="2" id="KW-1003">Cell membrane</keyword>
<dbReference type="AlphaFoldDB" id="A0AA86MI15"/>